<evidence type="ECO:0000256" key="2">
    <source>
        <dbReference type="ARBA" id="ARBA00022832"/>
    </source>
</evidence>
<dbReference type="PANTHER" id="PTHR48075">
    <property type="entry name" value="3-HYDROXYACYL-COA DEHYDROGENASE FAMILY PROTEIN"/>
    <property type="match status" value="1"/>
</dbReference>
<evidence type="ECO:0000313" key="11">
    <source>
        <dbReference type="Proteomes" id="UP000251241"/>
    </source>
</evidence>
<protein>
    <submittedName>
        <fullName evidence="10">Probable 3-hydroxyacyl-CoA dehydrogenase</fullName>
        <ecNumber evidence="10">1.1.1.35</ecNumber>
    </submittedName>
</protein>
<sequence>MMNRNIRKVAVLGSGVMGSRIACHFANIGVEVLLLDIVPRELLPAEQAKGLTLESKIVRDRIVNSSLETALKTNPSPIYSKSFVRRIKTGNFDDNLKDIVSVDWIIEVVVERLDVKKSVFERVEQFRKPGTLITSNTSGIPIHLMTEGRSEDFKDHFCGTHFFNPPRYLPLLEVIPTPHTKPEVVDFILHFGDKMLGKSVVLCKDTPAFIGNRIGVYSMLAVTHLVEPLGLTVEEVDKYTGPAMGHPKSATFRTADVVGLDTLVNVANGLAQNAPEDEAKGVFQLPAFISKMVENKWLGEKTKKGFYEKVKAADGNSEILSLNLKTLEFGSQQKVKSTTLEATKPVEDIRKRMKVYEQGSDKAAELFRAMHYPLFEYVSRRVPEITDDFFRIDDAMRAGFGWELGPFEVWDALGVRETLAKIKTEEKRLPGQDGEVASWVHEMLEAGCESFYKIENGVRHYYDIATKSYKAIPGTEDLIVLDHIRESKTIWKNTGVSIIDLGDGIINCEFHTKMNTIGGDVIQGLNKAIDLAEKEYRGLVVSNDGKNFSAGANIGMIFMMAVEQDFDELNMAVRAFQNTSMRLRYSSIPVVVAPFQMTLGGGCEFSMHADFVQAHAETYMGLVELGVGVIPGGGGTKEFTLRASEEFKDDQIVQNTLKDKFLTIGQAKVSTSAYEAYELGYLQKDKFAITMNRARLLADAKAKALELADEGYVQPAPRNDIKVLGNQGLGIVYVGASSMREGNYISDYDRKISEKLGWVMCGGNLSSPTEVSEQYLLDLERKTFLELCAERKTLERIQFMLTKGKPLRN</sequence>
<organism evidence="10 11">
    <name type="scientific">Sphingobacterium multivorum</name>
    <dbReference type="NCBI Taxonomy" id="28454"/>
    <lineage>
        <taxon>Bacteria</taxon>
        <taxon>Pseudomonadati</taxon>
        <taxon>Bacteroidota</taxon>
        <taxon>Sphingobacteriia</taxon>
        <taxon>Sphingobacteriales</taxon>
        <taxon>Sphingobacteriaceae</taxon>
        <taxon>Sphingobacterium</taxon>
    </lineage>
</organism>
<dbReference type="SUPFAM" id="SSF48179">
    <property type="entry name" value="6-phosphogluconate dehydrogenase C-terminal domain-like"/>
    <property type="match status" value="2"/>
</dbReference>
<keyword evidence="4 10" id="KW-0560">Oxidoreductase</keyword>
<keyword evidence="2" id="KW-0276">Fatty acid metabolism</keyword>
<dbReference type="Gene3D" id="1.10.1040.50">
    <property type="match status" value="1"/>
</dbReference>
<dbReference type="InterPro" id="IPR006176">
    <property type="entry name" value="3-OHacyl-CoA_DH_NAD-bd"/>
</dbReference>
<feature type="domain" description="3-hydroxyacyl-CoA dehydrogenase C-terminal" evidence="8">
    <location>
        <begin position="373"/>
        <end position="447"/>
    </location>
</feature>
<dbReference type="CDD" id="cd06558">
    <property type="entry name" value="crotonase-like"/>
    <property type="match status" value="1"/>
</dbReference>
<evidence type="ECO:0000256" key="3">
    <source>
        <dbReference type="ARBA" id="ARBA00022963"/>
    </source>
</evidence>
<evidence type="ECO:0000256" key="6">
    <source>
        <dbReference type="ARBA" id="ARBA00023098"/>
    </source>
</evidence>
<keyword evidence="5" id="KW-0520">NAD</keyword>
<evidence type="ECO:0000256" key="1">
    <source>
        <dbReference type="ARBA" id="ARBA00005005"/>
    </source>
</evidence>
<comment type="pathway">
    <text evidence="1">Lipid metabolism; fatty acid beta-oxidation.</text>
</comment>
<keyword evidence="3" id="KW-0442">Lipid degradation</keyword>
<dbReference type="PANTHER" id="PTHR48075:SF7">
    <property type="entry name" value="3-HYDROXYACYL-COA DEHYDROGENASE-RELATED"/>
    <property type="match status" value="1"/>
</dbReference>
<dbReference type="SUPFAM" id="SSF51735">
    <property type="entry name" value="NAD(P)-binding Rossmann-fold domains"/>
    <property type="match status" value="1"/>
</dbReference>
<dbReference type="InterPro" id="IPR001753">
    <property type="entry name" value="Enoyl-CoA_hydra/iso"/>
</dbReference>
<feature type="domain" description="3-hydroxyacyl-CoA dehydrogenase C-terminal" evidence="8">
    <location>
        <begin position="209"/>
        <end position="308"/>
    </location>
</feature>
<dbReference type="EC" id="1.1.1.35" evidence="10"/>
<dbReference type="RefSeq" id="WP_112375019.1">
    <property type="nucleotide sequence ID" value="NZ_CP069793.1"/>
</dbReference>
<evidence type="ECO:0000313" key="10">
    <source>
        <dbReference type="EMBL" id="SPZ87380.1"/>
    </source>
</evidence>
<comment type="catalytic activity">
    <reaction evidence="7">
        <text>a (3S)-3-hydroxyacyl-CoA + NAD(+) = a 3-oxoacyl-CoA + NADH + H(+)</text>
        <dbReference type="Rhea" id="RHEA:22432"/>
        <dbReference type="ChEBI" id="CHEBI:15378"/>
        <dbReference type="ChEBI" id="CHEBI:57318"/>
        <dbReference type="ChEBI" id="CHEBI:57540"/>
        <dbReference type="ChEBI" id="CHEBI:57945"/>
        <dbReference type="ChEBI" id="CHEBI:90726"/>
        <dbReference type="EC" id="1.1.1.35"/>
    </reaction>
</comment>
<dbReference type="InterPro" id="IPR008927">
    <property type="entry name" value="6-PGluconate_DH-like_C_sf"/>
</dbReference>
<dbReference type="Proteomes" id="UP000251241">
    <property type="component" value="Unassembled WGS sequence"/>
</dbReference>
<keyword evidence="6" id="KW-0443">Lipid metabolism</keyword>
<dbReference type="Pfam" id="PF00378">
    <property type="entry name" value="ECH_1"/>
    <property type="match status" value="1"/>
</dbReference>
<dbReference type="SUPFAM" id="SSF52096">
    <property type="entry name" value="ClpP/crotonase"/>
    <property type="match status" value="1"/>
</dbReference>
<evidence type="ECO:0000259" key="9">
    <source>
        <dbReference type="Pfam" id="PF02737"/>
    </source>
</evidence>
<dbReference type="InterPro" id="IPR036291">
    <property type="entry name" value="NAD(P)-bd_dom_sf"/>
</dbReference>
<dbReference type="Gene3D" id="3.40.50.720">
    <property type="entry name" value="NAD(P)-binding Rossmann-like Domain"/>
    <property type="match status" value="1"/>
</dbReference>
<reference evidence="10 11" key="1">
    <citation type="submission" date="2018-06" db="EMBL/GenBank/DDBJ databases">
        <authorList>
            <consortium name="Pathogen Informatics"/>
            <person name="Doyle S."/>
        </authorList>
    </citation>
    <scope>NUCLEOTIDE SEQUENCE [LARGE SCALE GENOMIC DNA]</scope>
    <source>
        <strain evidence="10 11">NCTC11343</strain>
    </source>
</reference>
<dbReference type="EMBL" id="UAUU01000009">
    <property type="protein sequence ID" value="SPZ87380.1"/>
    <property type="molecule type" value="Genomic_DNA"/>
</dbReference>
<gene>
    <name evidence="10" type="ORF">NCTC11343_02874</name>
</gene>
<dbReference type="InterPro" id="IPR029045">
    <property type="entry name" value="ClpP/crotonase-like_dom_sf"/>
</dbReference>
<evidence type="ECO:0000256" key="4">
    <source>
        <dbReference type="ARBA" id="ARBA00023002"/>
    </source>
</evidence>
<dbReference type="GeneID" id="97182797"/>
<dbReference type="Gene3D" id="3.90.226.10">
    <property type="entry name" value="2-enoyl-CoA Hydratase, Chain A, domain 1"/>
    <property type="match status" value="1"/>
</dbReference>
<dbReference type="InterPro" id="IPR006108">
    <property type="entry name" value="3HC_DH_C"/>
</dbReference>
<feature type="domain" description="3-hydroxyacyl-CoA dehydrogenase NAD binding" evidence="9">
    <location>
        <begin position="8"/>
        <end position="206"/>
    </location>
</feature>
<dbReference type="GO" id="GO:0003857">
    <property type="term" value="F:(3S)-3-hydroxyacyl-CoA dehydrogenase (NAD+) activity"/>
    <property type="evidence" value="ECO:0007669"/>
    <property type="project" value="UniProtKB-EC"/>
</dbReference>
<evidence type="ECO:0000256" key="7">
    <source>
        <dbReference type="ARBA" id="ARBA00049556"/>
    </source>
</evidence>
<dbReference type="Pfam" id="PF00725">
    <property type="entry name" value="3HCDH"/>
    <property type="match status" value="2"/>
</dbReference>
<dbReference type="GO" id="GO:0070403">
    <property type="term" value="F:NAD+ binding"/>
    <property type="evidence" value="ECO:0007669"/>
    <property type="project" value="InterPro"/>
</dbReference>
<accession>A0A2X2LDL2</accession>
<dbReference type="UniPathway" id="UPA00659"/>
<dbReference type="Pfam" id="PF02737">
    <property type="entry name" value="3HCDH_N"/>
    <property type="match status" value="1"/>
</dbReference>
<dbReference type="AlphaFoldDB" id="A0A2X2LDL2"/>
<proteinExistence type="predicted"/>
<evidence type="ECO:0000259" key="8">
    <source>
        <dbReference type="Pfam" id="PF00725"/>
    </source>
</evidence>
<name>A0A2X2LDL2_SPHMU</name>
<evidence type="ECO:0000256" key="5">
    <source>
        <dbReference type="ARBA" id="ARBA00023027"/>
    </source>
</evidence>
<dbReference type="GO" id="GO:0006635">
    <property type="term" value="P:fatty acid beta-oxidation"/>
    <property type="evidence" value="ECO:0007669"/>
    <property type="project" value="UniProtKB-UniPathway"/>
</dbReference>